<reference evidence="14" key="2">
    <citation type="submission" date="2013-09" db="EMBL/GenBank/DDBJ databases">
        <authorList>
            <person name="Wang G."/>
            <person name="Yang Y."/>
            <person name="Su Y."/>
        </authorList>
    </citation>
    <scope>NUCLEOTIDE SEQUENCE</scope>
    <source>
        <strain evidence="14">ATCC 39006</strain>
    </source>
</reference>
<dbReference type="InterPro" id="IPR005475">
    <property type="entry name" value="Transketolase-like_Pyr-bd"/>
</dbReference>
<keyword evidence="8 11" id="KW-0786">Thiamine pyrophosphate</keyword>
<dbReference type="Gene3D" id="3.40.50.970">
    <property type="match status" value="2"/>
</dbReference>
<dbReference type="NCBIfam" id="NF003933">
    <property type="entry name" value="PRK05444.2-2"/>
    <property type="match status" value="1"/>
</dbReference>
<dbReference type="InterPro" id="IPR020826">
    <property type="entry name" value="Transketolase_BS"/>
</dbReference>
<dbReference type="GO" id="GO:0030976">
    <property type="term" value="F:thiamine pyrophosphate binding"/>
    <property type="evidence" value="ECO:0007669"/>
    <property type="project" value="UniProtKB-UniRule"/>
</dbReference>
<dbReference type="PROSITE" id="PS00802">
    <property type="entry name" value="TRANSKETOLASE_2"/>
    <property type="match status" value="1"/>
</dbReference>
<dbReference type="KEGG" id="serq:CWC46_19045"/>
<dbReference type="GO" id="GO:0005829">
    <property type="term" value="C:cytosol"/>
    <property type="evidence" value="ECO:0007669"/>
    <property type="project" value="TreeGrafter"/>
</dbReference>
<name>A0A2I5TAZ3_SERS3</name>
<dbReference type="EC" id="2.2.1.7" evidence="11"/>
<dbReference type="Pfam" id="PF02779">
    <property type="entry name" value="Transket_pyr"/>
    <property type="match status" value="1"/>
</dbReference>
<evidence type="ECO:0000313" key="16">
    <source>
        <dbReference type="Proteomes" id="UP000233778"/>
    </source>
</evidence>
<protein>
    <recommendedName>
        <fullName evidence="11">1-deoxy-D-xylulose-5-phosphate synthase</fullName>
        <ecNumber evidence="11">2.2.1.7</ecNumber>
    </recommendedName>
    <alternativeName>
        <fullName evidence="11">1-deoxyxylulose-5-phosphate synthase</fullName>
        <shortName evidence="11">DXP synthase</shortName>
        <shortName evidence="11">DXPS</shortName>
    </alternativeName>
</protein>
<keyword evidence="9 11" id="KW-0414">Isoprene biosynthesis</keyword>
<dbReference type="InterPro" id="IPR033248">
    <property type="entry name" value="Transketolase_C"/>
</dbReference>
<comment type="function">
    <text evidence="10 11">Catalyzes the acyloin condensation reaction between C atoms 2 and 3 of pyruvate and glyceraldehyde 3-phosphate to yield 1-deoxy-D-xylulose-5-phosphate (DXP).</text>
</comment>
<dbReference type="CDD" id="cd02007">
    <property type="entry name" value="TPP_DXS"/>
    <property type="match status" value="1"/>
</dbReference>
<reference evidence="13 16" key="3">
    <citation type="submission" date="2017-11" db="EMBL/GenBank/DDBJ databases">
        <title>Complete genome sequence of Serratia sp. ATCC 39006 LacA.</title>
        <authorList>
            <person name="Hampton H.G."/>
            <person name="Jackson S.A."/>
            <person name="Jauregui R."/>
            <person name="Poulter G.T.M."/>
            <person name="Salmond G.P.C."/>
            <person name="Fineran P.C."/>
        </authorList>
    </citation>
    <scope>NUCLEOTIDE SEQUENCE [LARGE SCALE GENOMIC DNA]</scope>
    <source>
        <strain evidence="13 16">ATCC 39006</strain>
    </source>
</reference>
<evidence type="ECO:0000256" key="4">
    <source>
        <dbReference type="ARBA" id="ARBA00022679"/>
    </source>
</evidence>
<evidence type="ECO:0000256" key="7">
    <source>
        <dbReference type="ARBA" id="ARBA00022977"/>
    </source>
</evidence>
<evidence type="ECO:0000313" key="13">
    <source>
        <dbReference type="EMBL" id="AUH01714.1"/>
    </source>
</evidence>
<dbReference type="NCBIfam" id="TIGR00204">
    <property type="entry name" value="dxs"/>
    <property type="match status" value="1"/>
</dbReference>
<dbReference type="Pfam" id="PF13292">
    <property type="entry name" value="DXP_synthase_N"/>
    <property type="match status" value="1"/>
</dbReference>
<dbReference type="Proteomes" id="UP000017700">
    <property type="component" value="Chromosome"/>
</dbReference>
<proteinExistence type="inferred from homology"/>
<dbReference type="InterPro" id="IPR029061">
    <property type="entry name" value="THDP-binding"/>
</dbReference>
<comment type="subunit">
    <text evidence="3 11">Homodimer.</text>
</comment>
<evidence type="ECO:0000313" key="14">
    <source>
        <dbReference type="EMBL" id="AUH06037.1"/>
    </source>
</evidence>
<feature type="binding site" evidence="11">
    <location>
        <position position="181"/>
    </location>
    <ligand>
        <name>Mg(2+)</name>
        <dbReference type="ChEBI" id="CHEBI:18420"/>
    </ligand>
</feature>
<dbReference type="SUPFAM" id="SSF52518">
    <property type="entry name" value="Thiamin diphosphate-binding fold (THDP-binding)"/>
    <property type="match status" value="2"/>
</dbReference>
<dbReference type="SUPFAM" id="SSF52922">
    <property type="entry name" value="TK C-terminal domain-like"/>
    <property type="match status" value="1"/>
</dbReference>
<accession>A0A2I5TAZ3</accession>
<dbReference type="KEGG" id="sera:Ser39006_019045"/>
<comment type="pathway">
    <text evidence="1 11">Metabolic intermediate biosynthesis; 1-deoxy-D-xylulose 5-phosphate biosynthesis; 1-deoxy-D-xylulose 5-phosphate from D-glyceraldehyde 3-phosphate and pyruvate: step 1/1.</text>
</comment>
<dbReference type="EMBL" id="CP025084">
    <property type="protein sequence ID" value="AUH06037.1"/>
    <property type="molecule type" value="Genomic_DNA"/>
</dbReference>
<dbReference type="EMBL" id="CP025085">
    <property type="protein sequence ID" value="AUH01714.1"/>
    <property type="molecule type" value="Genomic_DNA"/>
</dbReference>
<dbReference type="UniPathway" id="UPA00064">
    <property type="reaction ID" value="UER00091"/>
</dbReference>
<feature type="binding site" evidence="11">
    <location>
        <position position="370"/>
    </location>
    <ligand>
        <name>thiamine diphosphate</name>
        <dbReference type="ChEBI" id="CHEBI:58937"/>
    </ligand>
</feature>
<comment type="catalytic activity">
    <reaction evidence="11">
        <text>D-glyceraldehyde 3-phosphate + pyruvate + H(+) = 1-deoxy-D-xylulose 5-phosphate + CO2</text>
        <dbReference type="Rhea" id="RHEA:12605"/>
        <dbReference type="ChEBI" id="CHEBI:15361"/>
        <dbReference type="ChEBI" id="CHEBI:15378"/>
        <dbReference type="ChEBI" id="CHEBI:16526"/>
        <dbReference type="ChEBI" id="CHEBI:57792"/>
        <dbReference type="ChEBI" id="CHEBI:59776"/>
        <dbReference type="EC" id="2.2.1.7"/>
    </reaction>
</comment>
<dbReference type="InterPro" id="IPR005477">
    <property type="entry name" value="Dxylulose-5-P_synthase"/>
</dbReference>
<dbReference type="PROSITE" id="PS00801">
    <property type="entry name" value="TRANSKETOLASE_1"/>
    <property type="match status" value="1"/>
</dbReference>
<dbReference type="HAMAP" id="MF_00315">
    <property type="entry name" value="DXP_synth"/>
    <property type="match status" value="1"/>
</dbReference>
<evidence type="ECO:0000256" key="1">
    <source>
        <dbReference type="ARBA" id="ARBA00004980"/>
    </source>
</evidence>
<dbReference type="CDD" id="cd07033">
    <property type="entry name" value="TPP_PYR_DXS_TK_like"/>
    <property type="match status" value="1"/>
</dbReference>
<keyword evidence="4 11" id="KW-0808">Transferase</keyword>
<dbReference type="AlphaFoldDB" id="A0A2I5TAZ3"/>
<dbReference type="PANTHER" id="PTHR43322:SF5">
    <property type="entry name" value="1-DEOXY-D-XYLULOSE-5-PHOSPHATE SYNTHASE, CHLOROPLASTIC"/>
    <property type="match status" value="1"/>
</dbReference>
<sequence length="620" mass="67754">MSFDIAKYPTLALVETPEELRLLPKESLPKLCDELRQYLLDSVSRSSGHFASGLGTVELTVALHYVYNTPFDHLVWDVGHQAYPHKILTGRRDRISTIRQKDGLHPFPWREESEYDVLSVGHSSTSISAGLGMAVAAEREGMGRRTVCVIGDGAITAGMAFEAMNHAGDIKPDMLVVLNDNEMSISENVGALNNHLAQLLSGKLYSTLREGGKKVLSGLPPIKELMKRTEEHLKGMVVPGTLFEELGFNYIGPVDGHDVQALAQTLKNMRSLKGPQLLHIMTKKGKGYAPAEQDPISWHAVPKFDPASGTLPKSKESLPTYSKIFGQWLSETAAQDSTLMAVTPAMREGSGMVQFSRDYPQQYFDVAIAEQHAVTFAAGLAIGGYKPVVAIYSTFLQRAYDQVIHDVAIQNLPVLFAIDRGGIVGADGQTHQGAFDLSFLRCIPNMIIMAPSDENECRQMLYTGYHYQKGPTAVRYPRGCGIDAELMPLQALPIGKGVIRRQGEKIAILNFGTLLPEARTVAETLNATLVDMRFVKPLDEALVETLASTHQALVTLEENAIMGGAGSGVNEFLMSKRLLVPVLNIGLPDRFIPQGVQGEIRSDLGLDAAGIEHQITQWLA</sequence>
<evidence type="ECO:0000256" key="8">
    <source>
        <dbReference type="ARBA" id="ARBA00023052"/>
    </source>
</evidence>
<organism evidence="14 15">
    <name type="scientific">Serratia sp. (strain ATCC 39006)</name>
    <name type="common">Prodigiosinella confusarubida</name>
    <dbReference type="NCBI Taxonomy" id="104623"/>
    <lineage>
        <taxon>Bacteria</taxon>
        <taxon>Pseudomonadati</taxon>
        <taxon>Pseudomonadota</taxon>
        <taxon>Gammaproteobacteria</taxon>
        <taxon>Enterobacterales</taxon>
        <taxon>Pectobacteriaceae</taxon>
        <taxon>Prodigiosinella</taxon>
    </lineage>
</organism>
<gene>
    <name evidence="11" type="primary">dxs</name>
    <name evidence="13" type="ORF">CWC46_19045</name>
    <name evidence="14" type="ORF">Ser39006_019045</name>
</gene>
<evidence type="ECO:0000259" key="12">
    <source>
        <dbReference type="SMART" id="SM00861"/>
    </source>
</evidence>
<evidence type="ECO:0000313" key="15">
    <source>
        <dbReference type="Proteomes" id="UP000017700"/>
    </source>
</evidence>
<feature type="binding site" evidence="11">
    <location>
        <begin position="121"/>
        <end position="123"/>
    </location>
    <ligand>
        <name>thiamine diphosphate</name>
        <dbReference type="ChEBI" id="CHEBI:58937"/>
    </ligand>
</feature>
<dbReference type="Pfam" id="PF02780">
    <property type="entry name" value="Transketolase_C"/>
    <property type="match status" value="1"/>
</dbReference>
<comment type="similarity">
    <text evidence="2 11">Belongs to the transketolase family. DXPS subfamily.</text>
</comment>
<reference evidence="14" key="4">
    <citation type="submission" date="2017-11" db="EMBL/GenBank/DDBJ databases">
        <title>Complete genome sequence of Serratia sp. ATCC 39006.</title>
        <authorList>
            <person name="Hampton H.G."/>
            <person name="Jackson S.A."/>
            <person name="Jauregui R."/>
            <person name="Poulter G.T.M."/>
            <person name="Salmond G.P.C."/>
            <person name="Fineran P.C."/>
        </authorList>
    </citation>
    <scope>NUCLEOTIDE SEQUENCE</scope>
    <source>
        <strain evidence="14">ATCC 39006</strain>
    </source>
</reference>
<dbReference type="GO" id="GO:0019288">
    <property type="term" value="P:isopentenyl diphosphate biosynthetic process, methylerythritol 4-phosphate pathway"/>
    <property type="evidence" value="ECO:0007669"/>
    <property type="project" value="TreeGrafter"/>
</dbReference>
<evidence type="ECO:0000256" key="6">
    <source>
        <dbReference type="ARBA" id="ARBA00022842"/>
    </source>
</evidence>
<keyword evidence="6 11" id="KW-0460">Magnesium</keyword>
<evidence type="ECO:0000256" key="11">
    <source>
        <dbReference type="HAMAP-Rule" id="MF_00315"/>
    </source>
</evidence>
<evidence type="ECO:0000256" key="9">
    <source>
        <dbReference type="ARBA" id="ARBA00023229"/>
    </source>
</evidence>
<evidence type="ECO:0000256" key="5">
    <source>
        <dbReference type="ARBA" id="ARBA00022723"/>
    </source>
</evidence>
<feature type="domain" description="Transketolase-like pyrimidine-binding" evidence="12">
    <location>
        <begin position="319"/>
        <end position="484"/>
    </location>
</feature>
<comment type="cofactor">
    <cofactor evidence="11">
        <name>thiamine diphosphate</name>
        <dbReference type="ChEBI" id="CHEBI:58937"/>
    </cofactor>
    <text evidence="11">Binds 1 thiamine pyrophosphate per subunit.</text>
</comment>
<keyword evidence="15" id="KW-1185">Reference proteome</keyword>
<dbReference type="FunFam" id="3.40.50.970:FF:000005">
    <property type="entry name" value="1-deoxy-D-xylulose-5-phosphate synthase"/>
    <property type="match status" value="1"/>
</dbReference>
<dbReference type="GO" id="GO:0009228">
    <property type="term" value="P:thiamine biosynthetic process"/>
    <property type="evidence" value="ECO:0007669"/>
    <property type="project" value="UniProtKB-UniRule"/>
</dbReference>
<feature type="binding site" evidence="11">
    <location>
        <position position="152"/>
    </location>
    <ligand>
        <name>Mg(2+)</name>
        <dbReference type="ChEBI" id="CHEBI:18420"/>
    </ligand>
</feature>
<reference evidence="14 15" key="1">
    <citation type="journal article" date="2013" name="Genome Announc.">
        <title>Draft genome sequence of Serratia sp. strain ATCC 39006, a model bacterium for analysis of the biosynthesis and regulation of prodigiosin, a carbapenem, and gas vesicles.</title>
        <authorList>
            <person name="Fineran P.C."/>
            <person name="Iglesias Cans M.C."/>
            <person name="Ramsay J.P."/>
            <person name="Wilf N.M."/>
            <person name="Cossyleon D."/>
            <person name="McNeil M.B."/>
            <person name="Williamson N.R."/>
            <person name="Monson R.E."/>
            <person name="Becher S.A."/>
            <person name="Stanton J.A."/>
            <person name="Brugger K."/>
            <person name="Brown S.D."/>
            <person name="Salmond G.P."/>
        </authorList>
    </citation>
    <scope>NUCLEOTIDE SEQUENCE [LARGE SCALE GENOMIC DNA]</scope>
    <source>
        <strain evidence="14">ATCC 39006</strain>
        <strain evidence="15">ATCC 39006 / SC 11482</strain>
    </source>
</reference>
<dbReference type="GO" id="GO:0000287">
    <property type="term" value="F:magnesium ion binding"/>
    <property type="evidence" value="ECO:0007669"/>
    <property type="project" value="UniProtKB-UniRule"/>
</dbReference>
<dbReference type="SMART" id="SM00861">
    <property type="entry name" value="Transket_pyr"/>
    <property type="match status" value="1"/>
</dbReference>
<feature type="binding site" evidence="11">
    <location>
        <begin position="153"/>
        <end position="154"/>
    </location>
    <ligand>
        <name>thiamine diphosphate</name>
        <dbReference type="ChEBI" id="CHEBI:58937"/>
    </ligand>
</feature>
<keyword evidence="7 11" id="KW-0784">Thiamine biosynthesis</keyword>
<feature type="binding site" evidence="11">
    <location>
        <position position="181"/>
    </location>
    <ligand>
        <name>thiamine diphosphate</name>
        <dbReference type="ChEBI" id="CHEBI:58937"/>
    </ligand>
</feature>
<dbReference type="OrthoDB" id="9803371at2"/>
<dbReference type="Gene3D" id="3.40.50.920">
    <property type="match status" value="1"/>
</dbReference>
<evidence type="ECO:0000256" key="3">
    <source>
        <dbReference type="ARBA" id="ARBA00011738"/>
    </source>
</evidence>
<dbReference type="PANTHER" id="PTHR43322">
    <property type="entry name" value="1-D-DEOXYXYLULOSE 5-PHOSPHATE SYNTHASE-RELATED"/>
    <property type="match status" value="1"/>
</dbReference>
<evidence type="ECO:0000256" key="10">
    <source>
        <dbReference type="ARBA" id="ARBA00055605"/>
    </source>
</evidence>
<evidence type="ECO:0000256" key="2">
    <source>
        <dbReference type="ARBA" id="ARBA00011081"/>
    </source>
</evidence>
<dbReference type="GO" id="GO:0008661">
    <property type="term" value="F:1-deoxy-D-xylulose-5-phosphate synthase activity"/>
    <property type="evidence" value="ECO:0007669"/>
    <property type="project" value="UniProtKB-UniRule"/>
</dbReference>
<feature type="binding site" evidence="11">
    <location>
        <position position="80"/>
    </location>
    <ligand>
        <name>thiamine diphosphate</name>
        <dbReference type="ChEBI" id="CHEBI:58937"/>
    </ligand>
</feature>
<dbReference type="STRING" id="104623.Ser39006_01690"/>
<dbReference type="InterPro" id="IPR009014">
    <property type="entry name" value="Transketo_C/PFOR_II"/>
</dbReference>
<keyword evidence="5 11" id="KW-0479">Metal-binding</keyword>
<dbReference type="GO" id="GO:0016114">
    <property type="term" value="P:terpenoid biosynthetic process"/>
    <property type="evidence" value="ECO:0007669"/>
    <property type="project" value="UniProtKB-UniRule"/>
</dbReference>
<dbReference type="RefSeq" id="WP_021014958.1">
    <property type="nucleotide sequence ID" value="NZ_CP025084.1"/>
</dbReference>
<dbReference type="Proteomes" id="UP000233778">
    <property type="component" value="Chromosome"/>
</dbReference>
<feature type="binding site" evidence="11">
    <location>
        <position position="288"/>
    </location>
    <ligand>
        <name>thiamine diphosphate</name>
        <dbReference type="ChEBI" id="CHEBI:58937"/>
    </ligand>
</feature>
<dbReference type="FunFam" id="3.40.50.920:FF:000002">
    <property type="entry name" value="1-deoxy-D-xylulose-5-phosphate synthase"/>
    <property type="match status" value="1"/>
</dbReference>
<comment type="cofactor">
    <cofactor evidence="11">
        <name>Mg(2+)</name>
        <dbReference type="ChEBI" id="CHEBI:18420"/>
    </cofactor>
    <text evidence="11">Binds 1 Mg(2+) ion per subunit.</text>
</comment>
<dbReference type="InterPro" id="IPR049557">
    <property type="entry name" value="Transketolase_CS"/>
</dbReference>